<dbReference type="SUPFAM" id="SSF82861">
    <property type="entry name" value="Mechanosensitive channel protein MscS (YggB), transmembrane region"/>
    <property type="match status" value="1"/>
</dbReference>
<dbReference type="Pfam" id="PF00924">
    <property type="entry name" value="MS_channel_2nd"/>
    <property type="match status" value="1"/>
</dbReference>
<feature type="coiled-coil region" evidence="7">
    <location>
        <begin position="173"/>
        <end position="299"/>
    </location>
</feature>
<name>A0A9D1WBR8_9GAMM</name>
<dbReference type="InterPro" id="IPR049278">
    <property type="entry name" value="MS_channel_C"/>
</dbReference>
<dbReference type="SUPFAM" id="SSF82689">
    <property type="entry name" value="Mechanosensitive channel protein MscS (YggB), C-terminal domain"/>
    <property type="match status" value="1"/>
</dbReference>
<feature type="compositionally biased region" description="Polar residues" evidence="8">
    <location>
        <begin position="17"/>
        <end position="26"/>
    </location>
</feature>
<feature type="domain" description="Mechanosensitive ion channel MscS C-terminal" evidence="13">
    <location>
        <begin position="1176"/>
        <end position="1258"/>
    </location>
</feature>
<evidence type="ECO:0000256" key="6">
    <source>
        <dbReference type="ARBA" id="ARBA00023136"/>
    </source>
</evidence>
<evidence type="ECO:0000256" key="2">
    <source>
        <dbReference type="ARBA" id="ARBA00008017"/>
    </source>
</evidence>
<feature type="compositionally biased region" description="Low complexity" evidence="8">
    <location>
        <begin position="120"/>
        <end position="136"/>
    </location>
</feature>
<keyword evidence="6 9" id="KW-0472">Membrane</keyword>
<keyword evidence="7" id="KW-0175">Coiled coil</keyword>
<evidence type="ECO:0000259" key="12">
    <source>
        <dbReference type="Pfam" id="PF12795"/>
    </source>
</evidence>
<dbReference type="Pfam" id="PF21088">
    <property type="entry name" value="MS_channel_1st"/>
    <property type="match status" value="1"/>
</dbReference>
<dbReference type="InterPro" id="IPR010920">
    <property type="entry name" value="LSM_dom_sf"/>
</dbReference>
<keyword evidence="4 9" id="KW-0812">Transmembrane</keyword>
<keyword evidence="5 9" id="KW-1133">Transmembrane helix</keyword>
<protein>
    <submittedName>
        <fullName evidence="15">Mechanosensitive ion channel</fullName>
    </submittedName>
</protein>
<feature type="domain" description="Mechanosensitive ion channel MscS" evidence="10">
    <location>
        <begin position="1103"/>
        <end position="1168"/>
    </location>
</feature>
<dbReference type="InterPro" id="IPR011014">
    <property type="entry name" value="MscS_channel_TM-2"/>
</dbReference>
<feature type="transmembrane region" description="Helical" evidence="9">
    <location>
        <begin position="1018"/>
        <end position="1039"/>
    </location>
</feature>
<dbReference type="Pfam" id="PF21082">
    <property type="entry name" value="MS_channel_3rd"/>
    <property type="match status" value="1"/>
</dbReference>
<feature type="transmembrane region" description="Helical" evidence="9">
    <location>
        <begin position="962"/>
        <end position="982"/>
    </location>
</feature>
<dbReference type="GO" id="GO:0009992">
    <property type="term" value="P:intracellular water homeostasis"/>
    <property type="evidence" value="ECO:0007669"/>
    <property type="project" value="TreeGrafter"/>
</dbReference>
<sequence length="1339" mass="151770">MGSNSAQAEEDLLALPDSSSIAPQVETTTATPLAAASPSDNPTTVVSGANPTDTQEQIQALLNSDAGLQLSQELSELIQPQDDDITPADLTNLASQDLSSTSLSVLLSNIERLDTEKNSTDGSVSTDSSSTNTTDANAFGELAPEELLNALRDKLKQRVDEIAADSSLADSDKERAQAAITNAQNLLNEYITLRENERNFAQEQEQAQSLLLNLEDNLAQANQTFTQEPPEITSQDLSVVNGLINELSAQLDNVQHELSLATATYNSLQTLPSRNQNQIQQNNDSISSLQKQLDNLSTLGLLPDEQMVLPFEILVRQKQNALLQNEIRSISLLQDVANYKLHIYGLHKDYLEKYLNLAHAHQSELLREQMLTAEQEQKCNAEQQQEQIPQLHNEFQYNQDFNSYIERALNQQGQLQRELQSVDLALTTTEQIERNLQEQLADLSGSVILSRLLNRQQGELPQIEISFNLDELIPNLNLWIYDLRNYREEIFDVQSYVDLMIAKNRDLEPYRETLAQLIRQRRVLYDDLYNVLSDTLTIANDLRNKYSELQIKGQRVHALINDHLFWLTSNQGISLDFFMALMPNLLQQGQDLVHYLYTDFITSDNLFNYLKIFLPIALLGVIFFHTRRYFKRLNNKLALRLDKDTDSYLLTPFALFNHFFLIIPRVCLITILGSIVIFITLDNFDDQIMLTYYLSLHVICFLYMRHIMEPNSLEQRHFAISPERLANSRIIIDQIWYISIPMLTIANMRELEPTKIPTDSIGYLLMLLGFLYLTIFAYIQVKRMLTNETPTMSKLAVALAGILTPLTITLMLALGYYYTVIQLLNRVAITLYLGFLYIILSQTLRRELHVAEIKLTNFTRRQAMQQEFTSFNSANTVTPTQLALANKSSQNAKKKKLFGNHRTVANNLKGSTLSLGFTSKLFSSTLQDSESSSARKSSNTLPRSSGTPRITATRLELISNRIFKLFNTFLLFFFLYFMYLQWNDLAGVLDYLNQIYLWQSTEVVDGKTIESTLTLKDVLLAVIIIIVAILLNRNLPLLIERVVLLRSNNNTKSISYTLKLISSYVITALGIILAAGALGISWDKLQWLVAALSVGLGFGLQEIFANFVSGIIILFERQIRVGDIVTLNGLSGTVSKIRIRATTIVSFENMEVVIPNKQFITSALTNWSLSNTVTKIVFTIGIAYDADINKAKELLRGILRRCRDINREKQPAVYVQSLDASAITIMCEVYVNEIGKRKAVFDFLSIESLRVFKENNIEVPFDQMDVTIRNLDTEQVLKFVAAQHGMRPEAIEEAFETVHRQEQETAAKAEDKDQSKKEDKDDDESVGSRLMRFIGIKND</sequence>
<feature type="compositionally biased region" description="Basic and acidic residues" evidence="8">
    <location>
        <begin position="1298"/>
        <end position="1319"/>
    </location>
</feature>
<feature type="domain" description="Mechanosensitive ion channel MscS porin" evidence="12">
    <location>
        <begin position="160"/>
        <end position="391"/>
    </location>
</feature>
<feature type="compositionally biased region" description="Low complexity" evidence="8">
    <location>
        <begin position="27"/>
        <end position="39"/>
    </location>
</feature>
<accession>A0A9D1WBR8</accession>
<gene>
    <name evidence="15" type="ORF">H9850_02035</name>
</gene>
<reference evidence="15" key="1">
    <citation type="journal article" date="2021" name="PeerJ">
        <title>Extensive microbial diversity within the chicken gut microbiome revealed by metagenomics and culture.</title>
        <authorList>
            <person name="Gilroy R."/>
            <person name="Ravi A."/>
            <person name="Getino M."/>
            <person name="Pursley I."/>
            <person name="Horton D.L."/>
            <person name="Alikhan N.F."/>
            <person name="Baker D."/>
            <person name="Gharbi K."/>
            <person name="Hall N."/>
            <person name="Watson M."/>
            <person name="Adriaenssens E.M."/>
            <person name="Foster-Nyarko E."/>
            <person name="Jarju S."/>
            <person name="Secka A."/>
            <person name="Antonio M."/>
            <person name="Oren A."/>
            <person name="Chaudhuri R.R."/>
            <person name="La Ragione R."/>
            <person name="Hildebrand F."/>
            <person name="Pallen M.J."/>
        </authorList>
    </citation>
    <scope>NUCLEOTIDE SEQUENCE</scope>
    <source>
        <strain evidence="15">USASDec5-558</strain>
    </source>
</reference>
<dbReference type="PANTHER" id="PTHR30347">
    <property type="entry name" value="POTASSIUM CHANNEL RELATED"/>
    <property type="match status" value="1"/>
</dbReference>
<evidence type="ECO:0000256" key="9">
    <source>
        <dbReference type="SAM" id="Phobius"/>
    </source>
</evidence>
<dbReference type="InterPro" id="IPR011066">
    <property type="entry name" value="MscS_channel_C_sf"/>
</dbReference>
<evidence type="ECO:0000259" key="14">
    <source>
        <dbReference type="Pfam" id="PF21088"/>
    </source>
</evidence>
<evidence type="ECO:0000259" key="10">
    <source>
        <dbReference type="Pfam" id="PF00924"/>
    </source>
</evidence>
<dbReference type="InterPro" id="IPR025692">
    <property type="entry name" value="MscS_IM_dom1"/>
</dbReference>
<evidence type="ECO:0000259" key="11">
    <source>
        <dbReference type="Pfam" id="PF12794"/>
    </source>
</evidence>
<feature type="transmembrane region" description="Helical" evidence="9">
    <location>
        <begin position="647"/>
        <end position="678"/>
    </location>
</feature>
<feature type="transmembrane region" description="Helical" evidence="9">
    <location>
        <begin position="729"/>
        <end position="748"/>
    </location>
</feature>
<feature type="transmembrane region" description="Helical" evidence="9">
    <location>
        <begin position="1088"/>
        <end position="1115"/>
    </location>
</feature>
<dbReference type="SUPFAM" id="SSF50182">
    <property type="entry name" value="Sm-like ribonucleoproteins"/>
    <property type="match status" value="1"/>
</dbReference>
<evidence type="ECO:0000256" key="8">
    <source>
        <dbReference type="SAM" id="MobiDB-lite"/>
    </source>
</evidence>
<organism evidence="15 16">
    <name type="scientific">Candidatus Anaerobiospirillum pullistercoris</name>
    <dbReference type="NCBI Taxonomy" id="2838452"/>
    <lineage>
        <taxon>Bacteria</taxon>
        <taxon>Pseudomonadati</taxon>
        <taxon>Pseudomonadota</taxon>
        <taxon>Gammaproteobacteria</taxon>
        <taxon>Aeromonadales</taxon>
        <taxon>Succinivibrionaceae</taxon>
        <taxon>Anaerobiospirillum</taxon>
    </lineage>
</organism>
<dbReference type="Pfam" id="PF12795">
    <property type="entry name" value="MscS_porin"/>
    <property type="match status" value="1"/>
</dbReference>
<comment type="similarity">
    <text evidence="2">Belongs to the MscS (TC 1.A.23) family.</text>
</comment>
<feature type="region of interest" description="Disordered" evidence="8">
    <location>
        <begin position="1298"/>
        <end position="1339"/>
    </location>
</feature>
<feature type="domain" description="Mechanosensitive ion channel inner membrane" evidence="11">
    <location>
        <begin position="612"/>
        <end position="867"/>
    </location>
</feature>
<dbReference type="Pfam" id="PF12794">
    <property type="entry name" value="MscS_TM"/>
    <property type="match status" value="1"/>
</dbReference>
<evidence type="ECO:0000313" key="16">
    <source>
        <dbReference type="Proteomes" id="UP000886829"/>
    </source>
</evidence>
<dbReference type="InterPro" id="IPR024393">
    <property type="entry name" value="MscS_porin"/>
</dbReference>
<dbReference type="PANTHER" id="PTHR30347:SF1">
    <property type="entry name" value="MECHANOSENSITIVE CHANNEL MSCK"/>
    <property type="match status" value="1"/>
</dbReference>
<feature type="transmembrane region" description="Helical" evidence="9">
    <location>
        <begin position="823"/>
        <end position="840"/>
    </location>
</feature>
<comment type="caution">
    <text evidence="15">The sequence shown here is derived from an EMBL/GenBank/DDBJ whole genome shotgun (WGS) entry which is preliminary data.</text>
</comment>
<evidence type="ECO:0000256" key="3">
    <source>
        <dbReference type="ARBA" id="ARBA00022475"/>
    </source>
</evidence>
<feature type="transmembrane region" description="Helical" evidence="9">
    <location>
        <begin position="1060"/>
        <end position="1082"/>
    </location>
</feature>
<feature type="domain" description="Mechanosensitive ion channel transmembrane helices 2/3" evidence="14">
    <location>
        <begin position="1061"/>
        <end position="1101"/>
    </location>
</feature>
<dbReference type="InterPro" id="IPR049142">
    <property type="entry name" value="MS_channel_1st"/>
</dbReference>
<evidence type="ECO:0000256" key="7">
    <source>
        <dbReference type="SAM" id="Coils"/>
    </source>
</evidence>
<dbReference type="Gene3D" id="3.30.70.100">
    <property type="match status" value="1"/>
</dbReference>
<feature type="transmembrane region" description="Helical" evidence="9">
    <location>
        <begin position="795"/>
        <end position="817"/>
    </location>
</feature>
<feature type="transmembrane region" description="Helical" evidence="9">
    <location>
        <begin position="606"/>
        <end position="626"/>
    </location>
</feature>
<evidence type="ECO:0000313" key="15">
    <source>
        <dbReference type="EMBL" id="HIX56236.1"/>
    </source>
</evidence>
<evidence type="ECO:0000256" key="5">
    <source>
        <dbReference type="ARBA" id="ARBA00022989"/>
    </source>
</evidence>
<dbReference type="InterPro" id="IPR006685">
    <property type="entry name" value="MscS_channel_2nd"/>
</dbReference>
<dbReference type="Gene3D" id="1.10.287.1260">
    <property type="match status" value="1"/>
</dbReference>
<dbReference type="Gene3D" id="2.30.30.60">
    <property type="match status" value="1"/>
</dbReference>
<feature type="transmembrane region" description="Helical" evidence="9">
    <location>
        <begin position="760"/>
        <end position="779"/>
    </location>
</feature>
<feature type="region of interest" description="Disordered" evidence="8">
    <location>
        <begin position="116"/>
        <end position="136"/>
    </location>
</feature>
<feature type="region of interest" description="Disordered" evidence="8">
    <location>
        <begin position="1"/>
        <end position="52"/>
    </location>
</feature>
<comment type="subcellular location">
    <subcellularLocation>
        <location evidence="1">Cell membrane</location>
        <topology evidence="1">Multi-pass membrane protein</topology>
    </subcellularLocation>
</comment>
<dbReference type="GO" id="GO:0005886">
    <property type="term" value="C:plasma membrane"/>
    <property type="evidence" value="ECO:0007669"/>
    <property type="project" value="UniProtKB-SubCell"/>
</dbReference>
<reference evidence="15" key="2">
    <citation type="submission" date="2021-04" db="EMBL/GenBank/DDBJ databases">
        <authorList>
            <person name="Gilroy R."/>
        </authorList>
    </citation>
    <scope>NUCLEOTIDE SEQUENCE</scope>
    <source>
        <strain evidence="15">USASDec5-558</strain>
    </source>
</reference>
<evidence type="ECO:0000259" key="13">
    <source>
        <dbReference type="Pfam" id="PF21082"/>
    </source>
</evidence>
<evidence type="ECO:0000256" key="1">
    <source>
        <dbReference type="ARBA" id="ARBA00004651"/>
    </source>
</evidence>
<feature type="compositionally biased region" description="Polar residues" evidence="8">
    <location>
        <begin position="40"/>
        <end position="52"/>
    </location>
</feature>
<evidence type="ECO:0000256" key="4">
    <source>
        <dbReference type="ARBA" id="ARBA00022692"/>
    </source>
</evidence>
<dbReference type="GO" id="GO:0008381">
    <property type="term" value="F:mechanosensitive monoatomic ion channel activity"/>
    <property type="evidence" value="ECO:0007669"/>
    <property type="project" value="UniProtKB-ARBA"/>
</dbReference>
<keyword evidence="3" id="KW-1003">Cell membrane</keyword>
<proteinExistence type="inferred from homology"/>
<dbReference type="InterPro" id="IPR052702">
    <property type="entry name" value="MscS-like_channel"/>
</dbReference>
<dbReference type="InterPro" id="IPR023408">
    <property type="entry name" value="MscS_beta-dom_sf"/>
</dbReference>
<dbReference type="Proteomes" id="UP000886829">
    <property type="component" value="Unassembled WGS sequence"/>
</dbReference>
<feature type="transmembrane region" description="Helical" evidence="9">
    <location>
        <begin position="690"/>
        <end position="708"/>
    </location>
</feature>
<dbReference type="EMBL" id="DXEV01000039">
    <property type="protein sequence ID" value="HIX56236.1"/>
    <property type="molecule type" value="Genomic_DNA"/>
</dbReference>